<evidence type="ECO:0000313" key="2">
    <source>
        <dbReference type="EMBL" id="CAK9023643.1"/>
    </source>
</evidence>
<accession>A0ABP0KBP5</accession>
<evidence type="ECO:0000313" key="3">
    <source>
        <dbReference type="Proteomes" id="UP001642484"/>
    </source>
</evidence>
<sequence>MPVSPPGAGGPHPPADCECRLCRTFRKVASLVFGAESNQVFRDRCQPYFEGLYTQLLEIALEVRGTAASSSGEAANSGQVRPGGPPPAAPAGQPAEDPVGRGDQVKREETPGQAGVKQEEQEVAPVVAPHQKRGPSAKPTTKSSEEADAEGGTSAGSRPEVETEEREEFEPKARKLPPLPRQRRGGYDQGDSPRRRRRRERSGKRRRDVSRTPGREQELHPKAAPSSRRPRTPSRSPPSVHTPEDRSSSGGAPRGDTTRFRGTSLELASGQEDEETPHTLPAAEESEEAVELPEEEVPELEAPEPNSPPTKGKGRGKGKGSKGKKGKKSKPKKKNRGLKKTWRNIEFYANKRRDPTWPAALDADDDWEKPSEVNVRELNSWPAIYIQGLYWDNNAEVIGEMISLEVGEDGTLLTVKAHGTTSEELLRLLSGKASKLLQVHLCDEPCSHLTWKEGLIHAQRLKRCHFEDHAWSRNAEVSVREAERDELAILRREAAERGKRVGVSLGAPGAAAEEAARRGRQEEEEEAEEGKGANGACQKPRVAFCDDRPRPQRGGPAQASQEGQAPGAKSPSQEEFVRLQLEQLFKWNLDGGRRPARGVVRPDIGAAAHLAFTKRNLRAFVQWSQYCRQHLMAGMAPPVAREALHWSAVLDLLLEGRVASAMDVITQRLKSLEGLSKSMRPDLLRQLELLPLDRGGLATSTEVQMNHEAKALQKSTNRPWEERSKGKEKGEKGKWKGGKSENKSIDHDKKKEKGDGKKKSQCMHGANSEIVSDGVGQEFNRPGKMATLHEGEPLDPMIINSPGRVAESRREETTPGECQELEDSTIAAIFTRAVEVLRKDGQQHSRRSNTELDHGPQCPPFPLRIRTEGWGARLGFPHLPKYDMLVTGTMAALNHLAGFEGSLEPLPDEAASSTLSPETSVRSLAEKRLAALVVRNRMWEVP</sequence>
<feature type="region of interest" description="Disordered" evidence="1">
    <location>
        <begin position="841"/>
        <end position="860"/>
    </location>
</feature>
<feature type="compositionally biased region" description="Basic and acidic residues" evidence="1">
    <location>
        <begin position="841"/>
        <end position="854"/>
    </location>
</feature>
<proteinExistence type="predicted"/>
<name>A0ABP0KBP5_9DINO</name>
<feature type="compositionally biased region" description="Basic residues" evidence="1">
    <location>
        <begin position="194"/>
        <end position="208"/>
    </location>
</feature>
<feature type="compositionally biased region" description="Basic and acidic residues" evidence="1">
    <location>
        <begin position="98"/>
        <end position="110"/>
    </location>
</feature>
<organism evidence="2 3">
    <name type="scientific">Durusdinium trenchii</name>
    <dbReference type="NCBI Taxonomy" id="1381693"/>
    <lineage>
        <taxon>Eukaryota</taxon>
        <taxon>Sar</taxon>
        <taxon>Alveolata</taxon>
        <taxon>Dinophyceae</taxon>
        <taxon>Suessiales</taxon>
        <taxon>Symbiodiniaceae</taxon>
        <taxon>Durusdinium</taxon>
    </lineage>
</organism>
<comment type="caution">
    <text evidence="2">The sequence shown here is derived from an EMBL/GenBank/DDBJ whole genome shotgun (WGS) entry which is preliminary data.</text>
</comment>
<dbReference type="Proteomes" id="UP001642484">
    <property type="component" value="Unassembled WGS sequence"/>
</dbReference>
<gene>
    <name evidence="2" type="ORF">CCMP2556_LOCUS15300</name>
</gene>
<reference evidence="2 3" key="1">
    <citation type="submission" date="2024-02" db="EMBL/GenBank/DDBJ databases">
        <authorList>
            <person name="Chen Y."/>
            <person name="Shah S."/>
            <person name="Dougan E. K."/>
            <person name="Thang M."/>
            <person name="Chan C."/>
        </authorList>
    </citation>
    <scope>NUCLEOTIDE SEQUENCE [LARGE SCALE GENOMIC DNA]</scope>
</reference>
<dbReference type="EMBL" id="CAXAMN010008002">
    <property type="protein sequence ID" value="CAK9023643.1"/>
    <property type="molecule type" value="Genomic_DNA"/>
</dbReference>
<feature type="region of interest" description="Disordered" evidence="1">
    <location>
        <begin position="500"/>
        <end position="573"/>
    </location>
</feature>
<feature type="compositionally biased region" description="Acidic residues" evidence="1">
    <location>
        <begin position="284"/>
        <end position="302"/>
    </location>
</feature>
<feature type="compositionally biased region" description="Basic and acidic residues" evidence="1">
    <location>
        <begin position="209"/>
        <end position="221"/>
    </location>
</feature>
<protein>
    <submittedName>
        <fullName evidence="2">Uncharacterized protein</fullName>
    </submittedName>
</protein>
<feature type="region of interest" description="Disordered" evidence="1">
    <location>
        <begin position="70"/>
        <end position="336"/>
    </location>
</feature>
<evidence type="ECO:0000256" key="1">
    <source>
        <dbReference type="SAM" id="MobiDB-lite"/>
    </source>
</evidence>
<feature type="compositionally biased region" description="Basic and acidic residues" evidence="1">
    <location>
        <begin position="719"/>
        <end position="758"/>
    </location>
</feature>
<keyword evidence="3" id="KW-1185">Reference proteome</keyword>
<feature type="region of interest" description="Disordered" evidence="1">
    <location>
        <begin position="707"/>
        <end position="777"/>
    </location>
</feature>
<feature type="compositionally biased region" description="Basic residues" evidence="1">
    <location>
        <begin position="312"/>
        <end position="336"/>
    </location>
</feature>